<reference evidence="8 9" key="1">
    <citation type="submission" date="2019-09" db="EMBL/GenBank/DDBJ databases">
        <title>A chromosome-level genome assembly of the Chinese tupelo Nyssa sinensis.</title>
        <authorList>
            <person name="Yang X."/>
            <person name="Kang M."/>
            <person name="Yang Y."/>
            <person name="Xiong H."/>
            <person name="Wang M."/>
            <person name="Zhang Z."/>
            <person name="Wang Z."/>
            <person name="Wu H."/>
            <person name="Ma T."/>
            <person name="Liu J."/>
            <person name="Xi Z."/>
        </authorList>
    </citation>
    <scope>NUCLEOTIDE SEQUENCE [LARGE SCALE GENOMIC DNA]</scope>
    <source>
        <strain evidence="8">J267</strain>
        <tissue evidence="8">Leaf</tissue>
    </source>
</reference>
<dbReference type="Pfam" id="PF01363">
    <property type="entry name" value="FYVE"/>
    <property type="match status" value="1"/>
</dbReference>
<organism evidence="8 9">
    <name type="scientific">Nyssa sinensis</name>
    <dbReference type="NCBI Taxonomy" id="561372"/>
    <lineage>
        <taxon>Eukaryota</taxon>
        <taxon>Viridiplantae</taxon>
        <taxon>Streptophyta</taxon>
        <taxon>Embryophyta</taxon>
        <taxon>Tracheophyta</taxon>
        <taxon>Spermatophyta</taxon>
        <taxon>Magnoliopsida</taxon>
        <taxon>eudicotyledons</taxon>
        <taxon>Gunneridae</taxon>
        <taxon>Pentapetalae</taxon>
        <taxon>asterids</taxon>
        <taxon>Cornales</taxon>
        <taxon>Nyssaceae</taxon>
        <taxon>Nyssa</taxon>
    </lineage>
</organism>
<dbReference type="GO" id="GO:0016788">
    <property type="term" value="F:hydrolase activity, acting on ester bonds"/>
    <property type="evidence" value="ECO:0007669"/>
    <property type="project" value="InterPro"/>
</dbReference>
<dbReference type="Gene3D" id="3.40.50.1110">
    <property type="entry name" value="SGNH hydrolase"/>
    <property type="match status" value="1"/>
</dbReference>
<dbReference type="PRINTS" id="PR01217">
    <property type="entry name" value="PRICHEXTENSN"/>
</dbReference>
<dbReference type="PANTHER" id="PTHR46977:SF1">
    <property type="entry name" value="PROTEIN FREE1"/>
    <property type="match status" value="1"/>
</dbReference>
<dbReference type="CDD" id="cd15730">
    <property type="entry name" value="FYVE_EEA1"/>
    <property type="match status" value="1"/>
</dbReference>
<dbReference type="SUPFAM" id="SSF52266">
    <property type="entry name" value="SGNH hydrolase"/>
    <property type="match status" value="1"/>
</dbReference>
<sequence length="1022" mass="112426">MQQGDYSSLSYYQYRQNPNPNLNPNPNRNPNPNPTDYHPNPLPSTYASAPPFTTNYSPSDYSAYPSTDPLYSQHPDPVPTIPPTAPSYTPNPNLQSFSPAPSQHPDPVPTIPPTAPSYTPNPNLQSFSPASSQPSSFPSYDQQAPYQPAAQQQSYYSPYDQHQTAPNYAPLSSIHPNASPSPSPIPNPSANPNPPYSTAYSSPYSHLGSSVPPVYENAYESSVKFDQGGGSFDEPSGRYGGYGRSRSDVGSDLYGKQPESGTSRYDSGTYRDDGYGYGDGVYAYQGSKVEPYGARGTAPKSSTWSGFDDFGRPISFPSGKEQSGSTKIVKAVPKADTQQDVKSGVQKFRVKLLAESGSQSTTDVLCQIGLDGIRMLDPSSSRTLRIYPLETVTRCEVIDSSTFAFWSKSSVDIEPRRIRLQSNSYTSNTILDTVTAATVQLKEMGGRIKPSDSSKMTEQPTEKKKGLGDWMNLIKPGNEEKDHWVPDEAVTKCTACGTDFSAFVRKHHCRNCGDVFCDKCTHGRIALTADENAQPVRVCDRCMAEVTQRLSNAKEAASKSSVLQTHEDLAKKLQEEMERNRKASSVSKSDGSGRRMKEVACPICTVHLQVQVPSSGSETIECGVCQHPFLDTRQLFPFITYVFEYSPRAMIPLPSSRGYHHFLKRSEAIIKLPGNVTFPAVIAFGDSIVDQGNNNNIKTLIKCNFPPYGRDFMGGKPTGRFCNGKTPADLVAEELGVKELLPAYLDPQLQPQDLLTGVSFASGATGYDPQTPKIVSVYSLSDQLEMFKEYIGKLKGIVGDERTKYILANSLFAVVSGSDDLANTYFLVGLRKLQYDVNSYTDLMLHSASSFVQELYKLGVRKMAVFGTPPLGCLPSQRTLAGGLTRQCSEKHNQAAQLFNMKLSSELDSIKNSLPQSRVVYIDIYNPLLDIIQNPKKNGLNVVDKGCCGTGAIEVTVLCNKFSPTCPDPSTYLFWDSYHPTESGYRILVNRILQKYISRAYNRAAIKFLKHMMGRQMAWVTS</sequence>
<dbReference type="InterPro" id="IPR011011">
    <property type="entry name" value="Znf_FYVE_PHD"/>
</dbReference>
<dbReference type="SMART" id="SM00064">
    <property type="entry name" value="FYVE"/>
    <property type="match status" value="1"/>
</dbReference>
<dbReference type="PANTHER" id="PTHR46977">
    <property type="entry name" value="PROTEIN FREE1"/>
    <property type="match status" value="1"/>
</dbReference>
<name>A0A5J5AEX3_9ASTE</name>
<feature type="compositionally biased region" description="Pro residues" evidence="6">
    <location>
        <begin position="102"/>
        <end position="115"/>
    </location>
</feature>
<feature type="compositionally biased region" description="Pro residues" evidence="6">
    <location>
        <begin position="179"/>
        <end position="195"/>
    </location>
</feature>
<dbReference type="CDD" id="cd22541">
    <property type="entry name" value="SP5_N"/>
    <property type="match status" value="1"/>
</dbReference>
<proteinExistence type="inferred from homology"/>
<dbReference type="EMBL" id="CM018045">
    <property type="protein sequence ID" value="KAA8528768.1"/>
    <property type="molecule type" value="Genomic_DNA"/>
</dbReference>
<evidence type="ECO:0000256" key="6">
    <source>
        <dbReference type="SAM" id="MobiDB-lite"/>
    </source>
</evidence>
<feature type="compositionally biased region" description="Polar residues" evidence="6">
    <location>
        <begin position="87"/>
        <end position="101"/>
    </location>
</feature>
<feature type="compositionally biased region" description="Pro residues" evidence="6">
    <location>
        <begin position="76"/>
        <end position="85"/>
    </location>
</feature>
<dbReference type="CDD" id="cd00934">
    <property type="entry name" value="PTB"/>
    <property type="match status" value="1"/>
</dbReference>
<evidence type="ECO:0000259" key="7">
    <source>
        <dbReference type="PROSITE" id="PS50178"/>
    </source>
</evidence>
<dbReference type="Pfam" id="PF00657">
    <property type="entry name" value="Lipase_GDSL"/>
    <property type="match status" value="1"/>
</dbReference>
<feature type="compositionally biased region" description="Polar residues" evidence="6">
    <location>
        <begin position="1"/>
        <end position="16"/>
    </location>
</feature>
<dbReference type="InterPro" id="IPR017455">
    <property type="entry name" value="Znf_FYVE-rel"/>
</dbReference>
<feature type="compositionally biased region" description="Pro residues" evidence="6">
    <location>
        <begin position="21"/>
        <end position="33"/>
    </location>
</feature>
<feature type="compositionally biased region" description="Polar residues" evidence="6">
    <location>
        <begin position="43"/>
        <end position="60"/>
    </location>
</feature>
<protein>
    <recommendedName>
        <fullName evidence="7">FYVE-type domain-containing protein</fullName>
    </recommendedName>
</protein>
<keyword evidence="4" id="KW-0862">Zinc</keyword>
<keyword evidence="2" id="KW-0479">Metal-binding</keyword>
<evidence type="ECO:0000313" key="9">
    <source>
        <dbReference type="Proteomes" id="UP000325577"/>
    </source>
</evidence>
<dbReference type="PROSITE" id="PS50178">
    <property type="entry name" value="ZF_FYVE"/>
    <property type="match status" value="1"/>
</dbReference>
<dbReference type="GO" id="GO:0000813">
    <property type="term" value="C:ESCRT I complex"/>
    <property type="evidence" value="ECO:0007669"/>
    <property type="project" value="TreeGrafter"/>
</dbReference>
<dbReference type="InterPro" id="IPR036514">
    <property type="entry name" value="SGNH_hydro_sf"/>
</dbReference>
<dbReference type="GO" id="GO:0036258">
    <property type="term" value="P:multivesicular body assembly"/>
    <property type="evidence" value="ECO:0007669"/>
    <property type="project" value="InterPro"/>
</dbReference>
<dbReference type="FunFam" id="3.40.50.1110:FF:000003">
    <property type="entry name" value="GDSL esterase/lipase APG"/>
    <property type="match status" value="1"/>
</dbReference>
<evidence type="ECO:0000256" key="2">
    <source>
        <dbReference type="ARBA" id="ARBA00022723"/>
    </source>
</evidence>
<dbReference type="GO" id="GO:0070676">
    <property type="term" value="P:intralumenal vesicle formation"/>
    <property type="evidence" value="ECO:0007669"/>
    <property type="project" value="TreeGrafter"/>
</dbReference>
<dbReference type="AlphaFoldDB" id="A0A5J5AEX3"/>
<feature type="compositionally biased region" description="Low complexity" evidence="6">
    <location>
        <begin position="125"/>
        <end position="161"/>
    </location>
</feature>
<dbReference type="InterPro" id="IPR000306">
    <property type="entry name" value="Znf_FYVE"/>
</dbReference>
<evidence type="ECO:0000256" key="5">
    <source>
        <dbReference type="PROSITE-ProRule" id="PRU00091"/>
    </source>
</evidence>
<accession>A0A5J5AEX3</accession>
<dbReference type="FunFam" id="3.30.40.10:FF:000312">
    <property type="entry name" value="Zinc finger, FYVE-type, endofin"/>
    <property type="match status" value="1"/>
</dbReference>
<dbReference type="OrthoDB" id="660555at2759"/>
<dbReference type="GO" id="GO:0008270">
    <property type="term" value="F:zinc ion binding"/>
    <property type="evidence" value="ECO:0007669"/>
    <property type="project" value="UniProtKB-KW"/>
</dbReference>
<dbReference type="SUPFAM" id="SSF57903">
    <property type="entry name" value="FYVE/PHD zinc finger"/>
    <property type="match status" value="1"/>
</dbReference>
<evidence type="ECO:0000256" key="1">
    <source>
        <dbReference type="ARBA" id="ARBA00008668"/>
    </source>
</evidence>
<dbReference type="CDD" id="cd01837">
    <property type="entry name" value="SGNH_plant_lipase_like"/>
    <property type="match status" value="1"/>
</dbReference>
<dbReference type="InterPro" id="IPR001087">
    <property type="entry name" value="GDSL"/>
</dbReference>
<evidence type="ECO:0000256" key="4">
    <source>
        <dbReference type="ARBA" id="ARBA00022833"/>
    </source>
</evidence>
<dbReference type="GO" id="GO:0043130">
    <property type="term" value="F:ubiquitin binding"/>
    <property type="evidence" value="ECO:0007669"/>
    <property type="project" value="InterPro"/>
</dbReference>
<dbReference type="InterPro" id="IPR013083">
    <property type="entry name" value="Znf_RING/FYVE/PHD"/>
</dbReference>
<keyword evidence="9" id="KW-1185">Reference proteome</keyword>
<dbReference type="Gene3D" id="3.30.40.10">
    <property type="entry name" value="Zinc/RING finger domain, C3HC4 (zinc finger)"/>
    <property type="match status" value="1"/>
</dbReference>
<feature type="domain" description="FYVE-type" evidence="7">
    <location>
        <begin position="487"/>
        <end position="547"/>
    </location>
</feature>
<dbReference type="Proteomes" id="UP000325577">
    <property type="component" value="Linkage Group LG21"/>
</dbReference>
<dbReference type="GO" id="GO:0031902">
    <property type="term" value="C:late endosome membrane"/>
    <property type="evidence" value="ECO:0007669"/>
    <property type="project" value="TreeGrafter"/>
</dbReference>
<feature type="region of interest" description="Disordered" evidence="6">
    <location>
        <begin position="1"/>
        <end position="268"/>
    </location>
</feature>
<gene>
    <name evidence="8" type="ORF">F0562_036123</name>
</gene>
<dbReference type="InterPro" id="IPR045893">
    <property type="entry name" value="FREE1"/>
</dbReference>
<comment type="similarity">
    <text evidence="1">Belongs to the 'GDSL' lipolytic enzyme family.</text>
</comment>
<keyword evidence="3 5" id="KW-0863">Zinc-finger</keyword>
<feature type="compositionally biased region" description="Low complexity" evidence="6">
    <location>
        <begin position="196"/>
        <end position="205"/>
    </location>
</feature>
<dbReference type="InterPro" id="IPR035669">
    <property type="entry name" value="SGNH_plant_lipase-like"/>
</dbReference>
<evidence type="ECO:0000256" key="3">
    <source>
        <dbReference type="ARBA" id="ARBA00022771"/>
    </source>
</evidence>
<evidence type="ECO:0000313" key="8">
    <source>
        <dbReference type="EMBL" id="KAA8528768.1"/>
    </source>
</evidence>